<evidence type="ECO:0000313" key="1">
    <source>
        <dbReference type="EMBL" id="KAL0443892.1"/>
    </source>
</evidence>
<dbReference type="EMBL" id="JACGWN010000007">
    <property type="protein sequence ID" value="KAL0443892.1"/>
    <property type="molecule type" value="Genomic_DNA"/>
</dbReference>
<reference evidence="1" key="1">
    <citation type="submission" date="2020-06" db="EMBL/GenBank/DDBJ databases">
        <authorList>
            <person name="Li T."/>
            <person name="Hu X."/>
            <person name="Zhang T."/>
            <person name="Song X."/>
            <person name="Zhang H."/>
            <person name="Dai N."/>
            <person name="Sheng W."/>
            <person name="Hou X."/>
            <person name="Wei L."/>
        </authorList>
    </citation>
    <scope>NUCLEOTIDE SEQUENCE</scope>
    <source>
        <strain evidence="1">KEN1</strain>
        <tissue evidence="1">Leaf</tissue>
    </source>
</reference>
<dbReference type="AlphaFoldDB" id="A0AAW2WPZ6"/>
<comment type="caution">
    <text evidence="1">The sequence shown here is derived from an EMBL/GenBank/DDBJ whole genome shotgun (WGS) entry which is preliminary data.</text>
</comment>
<name>A0AAW2WPZ6_9LAMI</name>
<accession>A0AAW2WPZ6</accession>
<gene>
    <name evidence="1" type="ORF">Slati_2111900</name>
</gene>
<sequence length="52" mass="6140">MEKFTTEEFKVDKFMPDKFMESSREKWRRGVGESDSGDRDVCSGIEKYGRKV</sequence>
<protein>
    <submittedName>
        <fullName evidence="1">Uncharacterized protein</fullName>
    </submittedName>
</protein>
<proteinExistence type="predicted"/>
<reference evidence="1" key="2">
    <citation type="journal article" date="2024" name="Plant">
        <title>Genomic evolution and insights into agronomic trait innovations of Sesamum species.</title>
        <authorList>
            <person name="Miao H."/>
            <person name="Wang L."/>
            <person name="Qu L."/>
            <person name="Liu H."/>
            <person name="Sun Y."/>
            <person name="Le M."/>
            <person name="Wang Q."/>
            <person name="Wei S."/>
            <person name="Zheng Y."/>
            <person name="Lin W."/>
            <person name="Duan Y."/>
            <person name="Cao H."/>
            <person name="Xiong S."/>
            <person name="Wang X."/>
            <person name="Wei L."/>
            <person name="Li C."/>
            <person name="Ma Q."/>
            <person name="Ju M."/>
            <person name="Zhao R."/>
            <person name="Li G."/>
            <person name="Mu C."/>
            <person name="Tian Q."/>
            <person name="Mei H."/>
            <person name="Zhang T."/>
            <person name="Gao T."/>
            <person name="Zhang H."/>
        </authorList>
    </citation>
    <scope>NUCLEOTIDE SEQUENCE</scope>
    <source>
        <strain evidence="1">KEN1</strain>
    </source>
</reference>
<organism evidence="1">
    <name type="scientific">Sesamum latifolium</name>
    <dbReference type="NCBI Taxonomy" id="2727402"/>
    <lineage>
        <taxon>Eukaryota</taxon>
        <taxon>Viridiplantae</taxon>
        <taxon>Streptophyta</taxon>
        <taxon>Embryophyta</taxon>
        <taxon>Tracheophyta</taxon>
        <taxon>Spermatophyta</taxon>
        <taxon>Magnoliopsida</taxon>
        <taxon>eudicotyledons</taxon>
        <taxon>Gunneridae</taxon>
        <taxon>Pentapetalae</taxon>
        <taxon>asterids</taxon>
        <taxon>lamiids</taxon>
        <taxon>Lamiales</taxon>
        <taxon>Pedaliaceae</taxon>
        <taxon>Sesamum</taxon>
    </lineage>
</organism>